<comment type="caution">
    <text evidence="2">The sequence shown here is derived from an EMBL/GenBank/DDBJ whole genome shotgun (WGS) entry which is preliminary data.</text>
</comment>
<keyword evidence="2" id="KW-0966">Cell projection</keyword>
<keyword evidence="1" id="KW-0175">Coiled coil</keyword>
<proteinExistence type="predicted"/>
<accession>A0A8E2U3V9</accession>
<name>A0A8E2U3V9_9GAMM</name>
<protein>
    <submittedName>
        <fullName evidence="2">Flagellar protein FliT</fullName>
    </submittedName>
</protein>
<keyword evidence="2" id="KW-0282">Flagellum</keyword>
<sequence length="98" mass="11035">MSISALRFEELGRALREALTRQEWDAIAELDVQVSALLGEAAADEAGVDQVLRQQLEDLVHLYAQLQQDSRAERERLTLELTRLNQSKQAASAYKPLD</sequence>
<reference evidence="2 3" key="1">
    <citation type="submission" date="2018-01" db="EMBL/GenBank/DDBJ databases">
        <title>Denitrification phenotypes of diverse strains of Pseudomonas stutzeri.</title>
        <authorList>
            <person name="Milligan D.A."/>
            <person name="Bergaust L."/>
            <person name="Bakken L.R."/>
            <person name="Frostegard A."/>
        </authorList>
    </citation>
    <scope>NUCLEOTIDE SEQUENCE [LARGE SCALE GENOMIC DNA]</scope>
    <source>
        <strain evidence="2 3">DSM 50238</strain>
    </source>
</reference>
<keyword evidence="2" id="KW-0969">Cilium</keyword>
<gene>
    <name evidence="2" type="ORF">CXK95_10370</name>
</gene>
<dbReference type="AlphaFoldDB" id="A0A8E2U3V9"/>
<dbReference type="Proteomes" id="UP000235881">
    <property type="component" value="Unassembled WGS sequence"/>
</dbReference>
<evidence type="ECO:0000313" key="2">
    <source>
        <dbReference type="EMBL" id="PNF76798.1"/>
    </source>
</evidence>
<keyword evidence="3" id="KW-1185">Reference proteome</keyword>
<evidence type="ECO:0000256" key="1">
    <source>
        <dbReference type="SAM" id="Coils"/>
    </source>
</evidence>
<evidence type="ECO:0000313" key="3">
    <source>
        <dbReference type="Proteomes" id="UP000235881"/>
    </source>
</evidence>
<dbReference type="RefSeq" id="WP_102828558.1">
    <property type="nucleotide sequence ID" value="NZ_CP065721.1"/>
</dbReference>
<feature type="coiled-coil region" evidence="1">
    <location>
        <begin position="56"/>
        <end position="87"/>
    </location>
</feature>
<organism evidence="2 3">
    <name type="scientific">Stutzerimonas degradans</name>
    <dbReference type="NCBI Taxonomy" id="2968968"/>
    <lineage>
        <taxon>Bacteria</taxon>
        <taxon>Pseudomonadati</taxon>
        <taxon>Pseudomonadota</taxon>
        <taxon>Gammaproteobacteria</taxon>
        <taxon>Pseudomonadales</taxon>
        <taxon>Pseudomonadaceae</taxon>
        <taxon>Stutzerimonas</taxon>
    </lineage>
</organism>
<dbReference type="EMBL" id="POUK01000003">
    <property type="protein sequence ID" value="PNF76798.1"/>
    <property type="molecule type" value="Genomic_DNA"/>
</dbReference>